<feature type="domain" description="Translation initiation factor 3 N-terminal" evidence="5">
    <location>
        <begin position="477"/>
        <end position="542"/>
    </location>
</feature>
<keyword evidence="2" id="KW-0396">Initiation factor</keyword>
<evidence type="ECO:0000256" key="3">
    <source>
        <dbReference type="ARBA" id="ARBA00022917"/>
    </source>
</evidence>
<proteinExistence type="inferred from homology"/>
<feature type="region of interest" description="Disordered" evidence="4">
    <location>
        <begin position="272"/>
        <end position="414"/>
    </location>
</feature>
<feature type="domain" description="Translation initiation factor 3 N-terminal" evidence="5">
    <location>
        <begin position="86"/>
        <end position="151"/>
    </location>
</feature>
<evidence type="ECO:0000313" key="7">
    <source>
        <dbReference type="Proteomes" id="UP000824890"/>
    </source>
</evidence>
<gene>
    <name evidence="6" type="ORF">HID58_074417</name>
</gene>
<name>A0ABQ7YGR7_BRANA</name>
<feature type="compositionally biased region" description="Polar residues" evidence="4">
    <location>
        <begin position="379"/>
        <end position="389"/>
    </location>
</feature>
<feature type="compositionally biased region" description="Basic and acidic residues" evidence="4">
    <location>
        <begin position="272"/>
        <end position="283"/>
    </location>
</feature>
<dbReference type="PANTHER" id="PTHR10938:SF4">
    <property type="entry name" value="TRANSLATION INITIATION FACTOR IF3-1, MITOCHONDRIAL"/>
    <property type="match status" value="1"/>
</dbReference>
<dbReference type="PANTHER" id="PTHR10938">
    <property type="entry name" value="TRANSLATION INITIATION FACTOR IF-3"/>
    <property type="match status" value="1"/>
</dbReference>
<evidence type="ECO:0000259" key="5">
    <source>
        <dbReference type="Pfam" id="PF05198"/>
    </source>
</evidence>
<evidence type="ECO:0000256" key="1">
    <source>
        <dbReference type="ARBA" id="ARBA00005439"/>
    </source>
</evidence>
<dbReference type="NCBIfam" id="TIGR00168">
    <property type="entry name" value="infC"/>
    <property type="match status" value="2"/>
</dbReference>
<dbReference type="SUPFAM" id="SSF55200">
    <property type="entry name" value="Translation initiation factor IF3, C-terminal domain"/>
    <property type="match status" value="2"/>
</dbReference>
<reference evidence="6 7" key="1">
    <citation type="submission" date="2021-05" db="EMBL/GenBank/DDBJ databases">
        <title>Genome Assembly of Synthetic Allotetraploid Brassica napus Reveals Homoeologous Exchanges between Subgenomes.</title>
        <authorList>
            <person name="Davis J.T."/>
        </authorList>
    </citation>
    <scope>NUCLEOTIDE SEQUENCE [LARGE SCALE GENOMIC DNA]</scope>
    <source>
        <strain evidence="7">cv. Da-Ae</strain>
        <tissue evidence="6">Seedling</tissue>
    </source>
</reference>
<dbReference type="Gene3D" id="3.30.110.10">
    <property type="entry name" value="Translation initiation factor 3 (IF-3), C-terminal domain"/>
    <property type="match status" value="2"/>
</dbReference>
<dbReference type="InterPro" id="IPR036788">
    <property type="entry name" value="T_IF-3_C_sf"/>
</dbReference>
<dbReference type="Pfam" id="PF05198">
    <property type="entry name" value="IF3_N"/>
    <property type="match status" value="2"/>
</dbReference>
<organism evidence="6 7">
    <name type="scientific">Brassica napus</name>
    <name type="common">Rape</name>
    <dbReference type="NCBI Taxonomy" id="3708"/>
    <lineage>
        <taxon>Eukaryota</taxon>
        <taxon>Viridiplantae</taxon>
        <taxon>Streptophyta</taxon>
        <taxon>Embryophyta</taxon>
        <taxon>Tracheophyta</taxon>
        <taxon>Spermatophyta</taxon>
        <taxon>Magnoliopsida</taxon>
        <taxon>eudicotyledons</taxon>
        <taxon>Gunneridae</taxon>
        <taxon>Pentapetalae</taxon>
        <taxon>rosids</taxon>
        <taxon>malvids</taxon>
        <taxon>Brassicales</taxon>
        <taxon>Brassicaceae</taxon>
        <taxon>Brassiceae</taxon>
        <taxon>Brassica</taxon>
    </lineage>
</organism>
<feature type="compositionally biased region" description="Basic residues" evidence="4">
    <location>
        <begin position="402"/>
        <end position="414"/>
    </location>
</feature>
<feature type="compositionally biased region" description="Polar residues" evidence="4">
    <location>
        <begin position="807"/>
        <end position="817"/>
    </location>
</feature>
<feature type="compositionally biased region" description="Pro residues" evidence="4">
    <location>
        <begin position="744"/>
        <end position="753"/>
    </location>
</feature>
<dbReference type="SUPFAM" id="SSF54364">
    <property type="entry name" value="Translation initiation factor IF3, N-terminal domain"/>
    <property type="match status" value="2"/>
</dbReference>
<accession>A0ABQ7YGR7</accession>
<feature type="region of interest" description="Disordered" evidence="4">
    <location>
        <begin position="665"/>
        <end position="872"/>
    </location>
</feature>
<dbReference type="InterPro" id="IPR019814">
    <property type="entry name" value="Translation_initiation_fac_3_N"/>
</dbReference>
<evidence type="ECO:0000256" key="2">
    <source>
        <dbReference type="ARBA" id="ARBA00022540"/>
    </source>
</evidence>
<feature type="compositionally biased region" description="Pro residues" evidence="4">
    <location>
        <begin position="824"/>
        <end position="840"/>
    </location>
</feature>
<feature type="compositionally biased region" description="Basic and acidic residues" evidence="4">
    <location>
        <begin position="665"/>
        <end position="674"/>
    </location>
</feature>
<protein>
    <recommendedName>
        <fullName evidence="5">Translation initiation factor 3 N-terminal domain-containing protein</fullName>
    </recommendedName>
</protein>
<keyword evidence="3" id="KW-0648">Protein biosynthesis</keyword>
<feature type="compositionally biased region" description="Polar residues" evidence="4">
    <location>
        <begin position="298"/>
        <end position="308"/>
    </location>
</feature>
<feature type="compositionally biased region" description="Pro residues" evidence="4">
    <location>
        <begin position="341"/>
        <end position="350"/>
    </location>
</feature>
<feature type="compositionally biased region" description="Polar residues" evidence="4">
    <location>
        <begin position="726"/>
        <end position="736"/>
    </location>
</feature>
<comment type="caution">
    <text evidence="6">The sequence shown here is derived from an EMBL/GenBank/DDBJ whole genome shotgun (WGS) entry which is preliminary data.</text>
</comment>
<feature type="compositionally biased region" description="Pro residues" evidence="4">
    <location>
        <begin position="769"/>
        <end position="778"/>
    </location>
</feature>
<feature type="compositionally biased region" description="Pro residues" evidence="4">
    <location>
        <begin position="316"/>
        <end position="325"/>
    </location>
</feature>
<evidence type="ECO:0000313" key="6">
    <source>
        <dbReference type="EMBL" id="KAH0867395.1"/>
    </source>
</evidence>
<dbReference type="InterPro" id="IPR001288">
    <property type="entry name" value="Translation_initiation_fac_3"/>
</dbReference>
<feature type="compositionally biased region" description="Basic and acidic residues" evidence="4">
    <location>
        <begin position="709"/>
        <end position="725"/>
    </location>
</feature>
<dbReference type="EMBL" id="JAGKQM010000017">
    <property type="protein sequence ID" value="KAH0867395.1"/>
    <property type="molecule type" value="Genomic_DNA"/>
</dbReference>
<dbReference type="Gene3D" id="3.10.20.80">
    <property type="entry name" value="Translation initiation factor 3 (IF-3), N-terminal domain"/>
    <property type="match status" value="2"/>
</dbReference>
<sequence length="872" mass="98235">MAVWRIITRSYLKYASIQLTRNYSQVCLATSLTHVVKQTKLSSFDIPHSDISRKSSKLFENVRLFATSAQIRKKEEEVESDGPRLNDKITAETVRLVSEEGHCIVSLKEALRRAKELKHDLIEVQRDANPPVCKIADYAHEKYKKAQVGKERAKAKRAEVTIRPEVKEIRFTPKIDAKDLQFKAKQALKLMESGYRVKCHAVPDKDKKKELEPEKLLELLSRFTCYIKDALVEFGPEADKCNAVVVVRHAKFGPPKKGKAIKLKEMNIKTAAKIKDDSPKLDSSEADDDQGAPERPRFQNQAPNQQPSGRFDPQSPKQPPGPSRPRFPNQQPSGRFDPQSPSQPPSPPRPRFPDRGPNQQPSGPSPDSDLDRQGPPPRFQNQYPNQQATGRLESSHQSRRPDLHHHHVHQPGCQMKHRTNNLQALEELLTKLSSFDIPHSDISRKSSKLFENVRLFATSAQIRKKEEEVESDGPRLNDKITAETVRLVSEEGHCIVSLKEALRRAKELKHDLIEVQRDANPPVCKIADYAHEKYKKAQVGKERAKAKRAEVTIRPEVKEIRFTPKIDAKDLQFKAKQALKLMESGYRVKCHAVPDKDKKKELEPEKLLELLSRFTCYIKDALVEFGPEADKCNAVVVVRHAKFGPPKKGKAIKLKEMNIKTAAKIKDDSPKLDSSEADDDQGVVIEETPEPVKIQNRYAKSEPSNDFSGGRDAKRVEPQAPERPRFQNQAPNQQPSGRFDPQSPKQPPGPSRPRFPNQQPSGRFDPQSPSQPPSPPRPRFPDRGPNQQPSGPSPDSDLDRQGPPPRFQNQYPNQQATGRFGVQPPKPPPRSPPPPRPPTRLPNETSNQQPTGPGRATGEAPSYGIFSTPNTK</sequence>
<dbReference type="InterPro" id="IPR036787">
    <property type="entry name" value="T_IF-3_N_sf"/>
</dbReference>
<keyword evidence="7" id="KW-1185">Reference proteome</keyword>
<evidence type="ECO:0000256" key="4">
    <source>
        <dbReference type="SAM" id="MobiDB-lite"/>
    </source>
</evidence>
<dbReference type="Proteomes" id="UP000824890">
    <property type="component" value="Unassembled WGS sequence"/>
</dbReference>
<comment type="similarity">
    <text evidence="1">Belongs to the IF-3 family.</text>
</comment>